<gene>
    <name evidence="6" type="ORF">CP985_02650</name>
</gene>
<dbReference type="InterPro" id="IPR036271">
    <property type="entry name" value="Tet_transcr_reg_TetR-rel_C_sf"/>
</dbReference>
<dbReference type="Pfam" id="PF16925">
    <property type="entry name" value="TetR_C_13"/>
    <property type="match status" value="1"/>
</dbReference>
<evidence type="ECO:0000256" key="3">
    <source>
        <dbReference type="ARBA" id="ARBA00023163"/>
    </source>
</evidence>
<dbReference type="PANTHER" id="PTHR47506:SF3">
    <property type="entry name" value="HTH-TYPE TRANSCRIPTIONAL REGULATOR LMRA"/>
    <property type="match status" value="1"/>
</dbReference>
<keyword evidence="2 4" id="KW-0238">DNA-binding</keyword>
<feature type="domain" description="HTH tetR-type" evidence="5">
    <location>
        <begin position="2"/>
        <end position="62"/>
    </location>
</feature>
<evidence type="ECO:0000256" key="4">
    <source>
        <dbReference type="PROSITE-ProRule" id="PRU00335"/>
    </source>
</evidence>
<dbReference type="Proteomes" id="UP000290092">
    <property type="component" value="Unassembled WGS sequence"/>
</dbReference>
<dbReference type="PANTHER" id="PTHR47506">
    <property type="entry name" value="TRANSCRIPTIONAL REGULATORY PROTEIN"/>
    <property type="match status" value="1"/>
</dbReference>
<dbReference type="KEGG" id="amyt:AMYT_1019"/>
<name>A0AAX2AJA5_9BACT</name>
<dbReference type="RefSeq" id="WP_114841472.1">
    <property type="nucleotide sequence ID" value="NZ_CP031219.1"/>
</dbReference>
<dbReference type="SUPFAM" id="SSF48498">
    <property type="entry name" value="Tetracyclin repressor-like, C-terminal domain"/>
    <property type="match status" value="1"/>
</dbReference>
<dbReference type="Pfam" id="PF00440">
    <property type="entry name" value="TetR_N"/>
    <property type="match status" value="1"/>
</dbReference>
<dbReference type="GO" id="GO:0003677">
    <property type="term" value="F:DNA binding"/>
    <property type="evidence" value="ECO:0007669"/>
    <property type="project" value="UniProtKB-UniRule"/>
</dbReference>
<dbReference type="Gene3D" id="1.10.357.10">
    <property type="entry name" value="Tetracycline Repressor, domain 2"/>
    <property type="match status" value="1"/>
</dbReference>
<keyword evidence="1" id="KW-0805">Transcription regulation</keyword>
<protein>
    <submittedName>
        <fullName evidence="6">TetR family transcriptional regulator</fullName>
    </submittedName>
</protein>
<dbReference type="InterPro" id="IPR009057">
    <property type="entry name" value="Homeodomain-like_sf"/>
</dbReference>
<comment type="caution">
    <text evidence="6">The sequence shown here is derived from an EMBL/GenBank/DDBJ whole genome shotgun (WGS) entry which is preliminary data.</text>
</comment>
<dbReference type="EMBL" id="NXID01000005">
    <property type="protein sequence ID" value="RXK16660.1"/>
    <property type="molecule type" value="Genomic_DNA"/>
</dbReference>
<dbReference type="PRINTS" id="PR00455">
    <property type="entry name" value="HTHTETR"/>
</dbReference>
<reference evidence="6 7" key="1">
    <citation type="submission" date="2017-09" db="EMBL/GenBank/DDBJ databases">
        <title>Genomics of the genus Arcobacter.</title>
        <authorList>
            <person name="Perez-Cataluna A."/>
            <person name="Figueras M.J."/>
            <person name="Salas-Masso N."/>
        </authorList>
    </citation>
    <scope>NUCLEOTIDE SEQUENCE [LARGE SCALE GENOMIC DNA]</scope>
    <source>
        <strain evidence="6 7">CECT 7386</strain>
    </source>
</reference>
<evidence type="ECO:0000313" key="6">
    <source>
        <dbReference type="EMBL" id="RXK16660.1"/>
    </source>
</evidence>
<dbReference type="AlphaFoldDB" id="A0AAX2AJA5"/>
<keyword evidence="7" id="KW-1185">Reference proteome</keyword>
<evidence type="ECO:0000256" key="1">
    <source>
        <dbReference type="ARBA" id="ARBA00023015"/>
    </source>
</evidence>
<evidence type="ECO:0000259" key="5">
    <source>
        <dbReference type="PROSITE" id="PS50977"/>
    </source>
</evidence>
<keyword evidence="3" id="KW-0804">Transcription</keyword>
<dbReference type="InterPro" id="IPR011075">
    <property type="entry name" value="TetR_C"/>
</dbReference>
<sequence>MQDIRTRLIEATFQEVFSQGYNKASLSNILEKANTKKGSMYHYFPSKKDMVLAMIEEKIENRLKIKWEALEKKDKGILDAFIAILKDTPNWDLTYGCPLGNLLQEFLNEDKEFEQLLNTILDKWKNQFINILQKAKDNKELKEDTNIEELAIFLMSSIQGALLLTKKYTTDKLFVASMNQLISYINSLRVRN</sequence>
<evidence type="ECO:0000256" key="2">
    <source>
        <dbReference type="ARBA" id="ARBA00023125"/>
    </source>
</evidence>
<dbReference type="InterPro" id="IPR001647">
    <property type="entry name" value="HTH_TetR"/>
</dbReference>
<evidence type="ECO:0000313" key="7">
    <source>
        <dbReference type="Proteomes" id="UP000290092"/>
    </source>
</evidence>
<dbReference type="SUPFAM" id="SSF46689">
    <property type="entry name" value="Homeodomain-like"/>
    <property type="match status" value="1"/>
</dbReference>
<dbReference type="PROSITE" id="PS50977">
    <property type="entry name" value="HTH_TETR_2"/>
    <property type="match status" value="1"/>
</dbReference>
<accession>A0AAX2AJA5</accession>
<organism evidence="6 7">
    <name type="scientific">Malaciobacter mytili LMG 24559</name>
    <dbReference type="NCBI Taxonomy" id="1032238"/>
    <lineage>
        <taxon>Bacteria</taxon>
        <taxon>Pseudomonadati</taxon>
        <taxon>Campylobacterota</taxon>
        <taxon>Epsilonproteobacteria</taxon>
        <taxon>Campylobacterales</taxon>
        <taxon>Arcobacteraceae</taxon>
        <taxon>Malaciobacter</taxon>
    </lineage>
</organism>
<proteinExistence type="predicted"/>
<feature type="DNA-binding region" description="H-T-H motif" evidence="4">
    <location>
        <begin position="25"/>
        <end position="44"/>
    </location>
</feature>